<dbReference type="RefSeq" id="WP_205254982.1">
    <property type="nucleotide sequence ID" value="NZ_BAAAPV010000001.1"/>
</dbReference>
<feature type="compositionally biased region" description="Basic and acidic residues" evidence="1">
    <location>
        <begin position="95"/>
        <end position="105"/>
    </location>
</feature>
<accession>A0A938YHP2</accession>
<feature type="compositionally biased region" description="Low complexity" evidence="1">
    <location>
        <begin position="69"/>
        <end position="85"/>
    </location>
</feature>
<name>A0A938YHP2_9ACTN</name>
<feature type="region of interest" description="Disordered" evidence="1">
    <location>
        <begin position="1"/>
        <end position="168"/>
    </location>
</feature>
<reference evidence="2" key="1">
    <citation type="submission" date="2021-01" db="EMBL/GenBank/DDBJ databases">
        <title>KCTC 19127 draft genome.</title>
        <authorList>
            <person name="An D."/>
        </authorList>
    </citation>
    <scope>NUCLEOTIDE SEQUENCE</scope>
    <source>
        <strain evidence="2">KCTC 19127</strain>
    </source>
</reference>
<dbReference type="EMBL" id="JAERWL010000001">
    <property type="protein sequence ID" value="MBM9474821.1"/>
    <property type="molecule type" value="Genomic_DNA"/>
</dbReference>
<evidence type="ECO:0000313" key="3">
    <source>
        <dbReference type="Proteomes" id="UP000663801"/>
    </source>
</evidence>
<protein>
    <submittedName>
        <fullName evidence="2">Uncharacterized protein</fullName>
    </submittedName>
</protein>
<sequence length="168" mass="17630">MEPSSARRRRRPPRSRPTGGSDVGPAGGSERAGPATAVEPDAGAEEADGADRADGDAGSSPGQGDRGDQPASGRSASSPSSTPRSPQAPPKSRRERQEEASDRFLRALVTHRGTQVSSEAAMRAREAGTPTAQDLADAERDVVVKRRYYTPTEDLPTGRTRGRAGPRS</sequence>
<keyword evidence="3" id="KW-1185">Reference proteome</keyword>
<evidence type="ECO:0000313" key="2">
    <source>
        <dbReference type="EMBL" id="MBM9474821.1"/>
    </source>
</evidence>
<gene>
    <name evidence="2" type="ORF">JL107_00010</name>
</gene>
<proteinExistence type="predicted"/>
<evidence type="ECO:0000256" key="1">
    <source>
        <dbReference type="SAM" id="MobiDB-lite"/>
    </source>
</evidence>
<dbReference type="Proteomes" id="UP000663801">
    <property type="component" value="Unassembled WGS sequence"/>
</dbReference>
<comment type="caution">
    <text evidence="2">The sequence shown here is derived from an EMBL/GenBank/DDBJ whole genome shotgun (WGS) entry which is preliminary data.</text>
</comment>
<organism evidence="2 3">
    <name type="scientific">Nakamurella flavida</name>
    <dbReference type="NCBI Taxonomy" id="363630"/>
    <lineage>
        <taxon>Bacteria</taxon>
        <taxon>Bacillati</taxon>
        <taxon>Actinomycetota</taxon>
        <taxon>Actinomycetes</taxon>
        <taxon>Nakamurellales</taxon>
        <taxon>Nakamurellaceae</taxon>
        <taxon>Nakamurella</taxon>
    </lineage>
</organism>
<dbReference type="AlphaFoldDB" id="A0A938YHP2"/>
<feature type="compositionally biased region" description="Basic residues" evidence="1">
    <location>
        <begin position="1"/>
        <end position="14"/>
    </location>
</feature>